<gene>
    <name evidence="1" type="ORF">C2G38_2027299</name>
</gene>
<comment type="caution">
    <text evidence="1">The sequence shown here is derived from an EMBL/GenBank/DDBJ whole genome shotgun (WGS) entry which is preliminary data.</text>
</comment>
<name>A0A397W7B9_9GLOM</name>
<reference evidence="1 2" key="1">
    <citation type="submission" date="2018-06" db="EMBL/GenBank/DDBJ databases">
        <title>Comparative genomics reveals the genomic features of Rhizophagus irregularis, R. cerebriforme, R. diaphanum and Gigaspora rosea, and their symbiotic lifestyle signature.</title>
        <authorList>
            <person name="Morin E."/>
            <person name="San Clemente H."/>
            <person name="Chen E.C.H."/>
            <person name="De La Providencia I."/>
            <person name="Hainaut M."/>
            <person name="Kuo A."/>
            <person name="Kohler A."/>
            <person name="Murat C."/>
            <person name="Tang N."/>
            <person name="Roy S."/>
            <person name="Loubradou J."/>
            <person name="Henrissat B."/>
            <person name="Grigoriev I.V."/>
            <person name="Corradi N."/>
            <person name="Roux C."/>
            <person name="Martin F.M."/>
        </authorList>
    </citation>
    <scope>NUCLEOTIDE SEQUENCE [LARGE SCALE GENOMIC DNA]</scope>
    <source>
        <strain evidence="1 2">DAOM 194757</strain>
    </source>
</reference>
<proteinExistence type="predicted"/>
<dbReference type="Proteomes" id="UP000266673">
    <property type="component" value="Unassembled WGS sequence"/>
</dbReference>
<keyword evidence="2" id="KW-1185">Reference proteome</keyword>
<sequence length="143" mass="16127">MLKTRIIVTFIALFAFIYTYLHAIIPPPPPPIDHAIAVLNKIKGEVTFDQIVVKDQEIMIVNGIIKKGIDENTPENYFISYSYFTAKSNETHSFAKLKIPIKPPKAGPWNVTIPGVVDGIAHQTFYVLRDDKSDSQCNNIRNI</sequence>
<evidence type="ECO:0000313" key="2">
    <source>
        <dbReference type="Proteomes" id="UP000266673"/>
    </source>
</evidence>
<dbReference type="OrthoDB" id="2370796at2759"/>
<accession>A0A397W7B9</accession>
<dbReference type="EMBL" id="QKWP01000026">
    <property type="protein sequence ID" value="RIB29922.1"/>
    <property type="molecule type" value="Genomic_DNA"/>
</dbReference>
<dbReference type="AlphaFoldDB" id="A0A397W7B9"/>
<organism evidence="1 2">
    <name type="scientific">Gigaspora rosea</name>
    <dbReference type="NCBI Taxonomy" id="44941"/>
    <lineage>
        <taxon>Eukaryota</taxon>
        <taxon>Fungi</taxon>
        <taxon>Fungi incertae sedis</taxon>
        <taxon>Mucoromycota</taxon>
        <taxon>Glomeromycotina</taxon>
        <taxon>Glomeromycetes</taxon>
        <taxon>Diversisporales</taxon>
        <taxon>Gigasporaceae</taxon>
        <taxon>Gigaspora</taxon>
    </lineage>
</organism>
<protein>
    <submittedName>
        <fullName evidence="1">Uncharacterized protein</fullName>
    </submittedName>
</protein>
<evidence type="ECO:0000313" key="1">
    <source>
        <dbReference type="EMBL" id="RIB29922.1"/>
    </source>
</evidence>